<dbReference type="GO" id="GO:0003950">
    <property type="term" value="F:NAD+ poly-ADP-ribosyltransferase activity"/>
    <property type="evidence" value="ECO:0007669"/>
    <property type="project" value="InterPro"/>
</dbReference>
<feature type="region of interest" description="Disordered" evidence="5">
    <location>
        <begin position="889"/>
        <end position="914"/>
    </location>
</feature>
<dbReference type="Gene3D" id="3.90.228.10">
    <property type="match status" value="1"/>
</dbReference>
<keyword evidence="8" id="KW-1185">Reference proteome</keyword>
<feature type="domain" description="UBC core" evidence="6">
    <location>
        <begin position="1057"/>
        <end position="1227"/>
    </location>
</feature>
<evidence type="ECO:0000256" key="5">
    <source>
        <dbReference type="SAM" id="MobiDB-lite"/>
    </source>
</evidence>
<dbReference type="Pfam" id="PF00179">
    <property type="entry name" value="UQ_con"/>
    <property type="match status" value="1"/>
</dbReference>
<name>A0AA39X338_9PEZI</name>
<dbReference type="InterPro" id="IPR012317">
    <property type="entry name" value="Poly(ADP-ribose)pol_cat_dom"/>
</dbReference>
<feature type="compositionally biased region" description="Acidic residues" evidence="5">
    <location>
        <begin position="128"/>
        <end position="154"/>
    </location>
</feature>
<keyword evidence="2" id="KW-0808">Transferase</keyword>
<reference evidence="7" key="1">
    <citation type="submission" date="2023-06" db="EMBL/GenBank/DDBJ databases">
        <title>Genome-scale phylogeny and comparative genomics of the fungal order Sordariales.</title>
        <authorList>
            <consortium name="Lawrence Berkeley National Laboratory"/>
            <person name="Hensen N."/>
            <person name="Bonometti L."/>
            <person name="Westerberg I."/>
            <person name="Brannstrom I.O."/>
            <person name="Guillou S."/>
            <person name="Cros-Aarteil S."/>
            <person name="Calhoun S."/>
            <person name="Haridas S."/>
            <person name="Kuo A."/>
            <person name="Mondo S."/>
            <person name="Pangilinan J."/>
            <person name="Riley R."/>
            <person name="Labutti K."/>
            <person name="Andreopoulos B."/>
            <person name="Lipzen A."/>
            <person name="Chen C."/>
            <person name="Yanf M."/>
            <person name="Daum C."/>
            <person name="Ng V."/>
            <person name="Clum A."/>
            <person name="Steindorff A."/>
            <person name="Ohm R."/>
            <person name="Martin F."/>
            <person name="Silar P."/>
            <person name="Natvig D."/>
            <person name="Lalanne C."/>
            <person name="Gautier V."/>
            <person name="Ament-Velasquez S.L."/>
            <person name="Kruys A."/>
            <person name="Hutchinson M.I."/>
            <person name="Powell A.J."/>
            <person name="Barry K."/>
            <person name="Miller A.N."/>
            <person name="Grigoriev I.V."/>
            <person name="Debuchy R."/>
            <person name="Gladieux P."/>
            <person name="Thoren M.H."/>
            <person name="Johannesson H."/>
        </authorList>
    </citation>
    <scope>NUCLEOTIDE SEQUENCE</scope>
    <source>
        <strain evidence="7">CBS 606.72</strain>
    </source>
</reference>
<feature type="non-terminal residue" evidence="7">
    <location>
        <position position="1240"/>
    </location>
</feature>
<feature type="region of interest" description="Disordered" evidence="5">
    <location>
        <begin position="934"/>
        <end position="1001"/>
    </location>
</feature>
<dbReference type="InterPro" id="IPR051838">
    <property type="entry name" value="ARTD_PARP"/>
</dbReference>
<organism evidence="7 8">
    <name type="scientific">Immersiella caudata</name>
    <dbReference type="NCBI Taxonomy" id="314043"/>
    <lineage>
        <taxon>Eukaryota</taxon>
        <taxon>Fungi</taxon>
        <taxon>Dikarya</taxon>
        <taxon>Ascomycota</taxon>
        <taxon>Pezizomycotina</taxon>
        <taxon>Sordariomycetes</taxon>
        <taxon>Sordariomycetidae</taxon>
        <taxon>Sordariales</taxon>
        <taxon>Lasiosphaeriaceae</taxon>
        <taxon>Immersiella</taxon>
    </lineage>
</organism>
<dbReference type="SUPFAM" id="SSF54495">
    <property type="entry name" value="UBC-like"/>
    <property type="match status" value="1"/>
</dbReference>
<dbReference type="Proteomes" id="UP001175000">
    <property type="component" value="Unassembled WGS sequence"/>
</dbReference>
<keyword evidence="1" id="KW-0328">Glycosyltransferase</keyword>
<feature type="region of interest" description="Disordered" evidence="5">
    <location>
        <begin position="122"/>
        <end position="154"/>
    </location>
</feature>
<dbReference type="CDD" id="cd23802">
    <property type="entry name" value="UBCc_UBE2Q"/>
    <property type="match status" value="1"/>
</dbReference>
<evidence type="ECO:0000313" key="8">
    <source>
        <dbReference type="Proteomes" id="UP001175000"/>
    </source>
</evidence>
<keyword evidence="4" id="KW-0520">NAD</keyword>
<dbReference type="EMBL" id="JAULSU010000002">
    <property type="protein sequence ID" value="KAK0626276.1"/>
    <property type="molecule type" value="Genomic_DNA"/>
</dbReference>
<dbReference type="InterPro" id="IPR000608">
    <property type="entry name" value="UBC"/>
</dbReference>
<proteinExistence type="predicted"/>
<dbReference type="InterPro" id="IPR016135">
    <property type="entry name" value="UBQ-conjugating_enzyme/RWD"/>
</dbReference>
<dbReference type="AlphaFoldDB" id="A0AA39X338"/>
<keyword evidence="3" id="KW-0548">Nucleotidyltransferase</keyword>
<dbReference type="Gene3D" id="3.10.110.10">
    <property type="entry name" value="Ubiquitin Conjugating Enzyme"/>
    <property type="match status" value="1"/>
</dbReference>
<accession>A0AA39X338</accession>
<comment type="caution">
    <text evidence="7">The sequence shown here is derived from an EMBL/GenBank/DDBJ whole genome shotgun (WGS) entry which is preliminary data.</text>
</comment>
<sequence length="1240" mass="137623">MCLEKLKTDILAATKKVASGSLSGVTSLSTVSDGEFTLTYRHERMPRGIRIHAVAQDPSEYPEDKFMLFPDENAQQLFAEDQTAYQLVVDTIQNTQDFLFAMSVYEMVTELSKQLNKSFKESKAKAGEDDEDSEDAINSDFSGDEDGDDFDDDDDYAALEDDAFGLAYRPQAGSHMTSVKNVEPICRRVRADLRQVRQAGYKVGLLDALGRDSHCGIISISIRVSKLGLSDEALEAWDVEKDDFLVLLIRYEDKYEPLADIISRPASSSRVVFRVGKCKQYKPSMNEAMAAFASTKHVKGPHGPPEVVQSTSTHADAFHKVLVSNSLDQFMNDSFISLLKIRETMSVSWDAANEHLIKKTGLGIAYSRGIAEYPEEVFDAIALDDSHYLLRDDHLIDNDLADQRSFPLVAAQFAIRYFVKCTEYCLRCHRRLGKEFEAIRPYVCSEPLCLFQYLNMGFGPSIEHEITTQPYVVDLLVSLCYAAIQPYGAPMHGQAAAASSNPADLNPGQTTLPIRSLPVGLRLRVPDFYQRSASSIPPLAAHRSGTKLVFGVNQGLELDARLAVGTWVALRIPTQSTVYHAVITEVHPSSKSVFIEEMARSARSWGTGIYNPMNGAIRNQPAQPIPAIGEDFLESDVEVFFYDTDFDGLYADNKGYAMRHILDTLPSVLHMEAYLNSHPHTTLRSMRNVSPAAACLLQWIVSSNRSCIYQIDRTRNVITSAGIEKVSVGRGRDREEERIPGMDGWVQFRFAQGSPDKELRFKRALQEVAARTSIANYPTIFAWHGSGLANWHSIVRTGLDFKDTRCGRAFGHGVYFSPLYQTSLGYAGIGAQAWPHSDLSISTCMSLNEIVNAPTEFVSRNPHYVVNQLDWHQCRYLFVRCGTALGQATQQDTTKTASTSAPVSKGPYHNQPSCATVMGPDNKELKIPLSAIPFRHVGPGAGKRAQTSKRDLNEFGDDSSDDEDEDTVLLYSDEDASPPESPPPSKRLTTEDSMAKSRVSSKLSNLVKRFKLGKNKSENALPPSPAPTEKSLTDFEPRTLNWSSLPQLQEPTFSNTMATQALARELKKLQAVQSKTPSHELGWYIDFDRIDNVYHWIVELHTFDKSIPLAQDMKTIGITSIVLEIRFPKDFPMQPPFIRVIRPRFLPFMGGGGGHVTGGGAMCMELLTNTGWSPANSMESVLLQVRLAMSNLEPRPARIESAVSKARASGDYTVGEAIEAYARAVKTHGWALPPDFRATA</sequence>
<feature type="compositionally biased region" description="Acidic residues" evidence="5">
    <location>
        <begin position="954"/>
        <end position="977"/>
    </location>
</feature>
<dbReference type="PANTHER" id="PTHR21328">
    <property type="entry name" value="POLY ADP-RIBOSE POLYMERASE FAMILY, MEMBER PARP"/>
    <property type="match status" value="1"/>
</dbReference>
<evidence type="ECO:0000256" key="3">
    <source>
        <dbReference type="ARBA" id="ARBA00022695"/>
    </source>
</evidence>
<evidence type="ECO:0000256" key="2">
    <source>
        <dbReference type="ARBA" id="ARBA00022679"/>
    </source>
</evidence>
<evidence type="ECO:0000313" key="7">
    <source>
        <dbReference type="EMBL" id="KAK0626276.1"/>
    </source>
</evidence>
<dbReference type="Pfam" id="PF00644">
    <property type="entry name" value="PARP"/>
    <property type="match status" value="1"/>
</dbReference>
<dbReference type="FunFam" id="3.10.110.10:FF:000107">
    <property type="entry name" value="Ubiquitin conjugating enzyme, putative"/>
    <property type="match status" value="1"/>
</dbReference>
<evidence type="ECO:0000259" key="6">
    <source>
        <dbReference type="PROSITE" id="PS50127"/>
    </source>
</evidence>
<dbReference type="GO" id="GO:0016779">
    <property type="term" value="F:nucleotidyltransferase activity"/>
    <property type="evidence" value="ECO:0007669"/>
    <property type="project" value="UniProtKB-KW"/>
</dbReference>
<dbReference type="SMART" id="SM00212">
    <property type="entry name" value="UBCc"/>
    <property type="match status" value="1"/>
</dbReference>
<evidence type="ECO:0000256" key="1">
    <source>
        <dbReference type="ARBA" id="ARBA00022676"/>
    </source>
</evidence>
<dbReference type="PROSITE" id="PS50127">
    <property type="entry name" value="UBC_2"/>
    <property type="match status" value="1"/>
</dbReference>
<gene>
    <name evidence="7" type="ORF">B0T14DRAFT_410676</name>
</gene>
<protein>
    <recommendedName>
        <fullName evidence="6">UBC core domain-containing protein</fullName>
    </recommendedName>
</protein>
<evidence type="ECO:0000256" key="4">
    <source>
        <dbReference type="ARBA" id="ARBA00023027"/>
    </source>
</evidence>
<dbReference type="SUPFAM" id="SSF56399">
    <property type="entry name" value="ADP-ribosylation"/>
    <property type="match status" value="1"/>
</dbReference>
<feature type="compositionally biased region" description="Polar residues" evidence="5">
    <location>
        <begin position="889"/>
        <end position="902"/>
    </location>
</feature>